<keyword evidence="2" id="KW-1133">Transmembrane helix</keyword>
<feature type="transmembrane region" description="Helical" evidence="2">
    <location>
        <begin position="64"/>
        <end position="82"/>
    </location>
</feature>
<keyword evidence="2" id="KW-0812">Transmembrane</keyword>
<comment type="caution">
    <text evidence="3">The sequence shown here is derived from an EMBL/GenBank/DDBJ whole genome shotgun (WGS) entry which is preliminary data.</text>
</comment>
<proteinExistence type="predicted"/>
<evidence type="ECO:0000256" key="1">
    <source>
        <dbReference type="SAM" id="Coils"/>
    </source>
</evidence>
<dbReference type="RefSeq" id="WP_125001535.1">
    <property type="nucleotide sequence ID" value="NZ_BHYK01000011.1"/>
</dbReference>
<organism evidence="3 4">
    <name type="scientific">Clostridium tagluense</name>
    <dbReference type="NCBI Taxonomy" id="360422"/>
    <lineage>
        <taxon>Bacteria</taxon>
        <taxon>Bacillati</taxon>
        <taxon>Bacillota</taxon>
        <taxon>Clostridia</taxon>
        <taxon>Eubacteriales</taxon>
        <taxon>Clostridiaceae</taxon>
        <taxon>Clostridium</taxon>
    </lineage>
</organism>
<dbReference type="AlphaFoldDB" id="A0A401UM61"/>
<feature type="coiled-coil region" evidence="1">
    <location>
        <begin position="3"/>
        <end position="30"/>
    </location>
</feature>
<gene>
    <name evidence="3" type="ORF">Ctaglu_22310</name>
</gene>
<keyword evidence="4" id="KW-1185">Reference proteome</keyword>
<protein>
    <recommendedName>
        <fullName evidence="5">Hemolysin XhlA</fullName>
    </recommendedName>
</protein>
<evidence type="ECO:0008006" key="5">
    <source>
        <dbReference type="Google" id="ProtNLM"/>
    </source>
</evidence>
<name>A0A401UM61_9CLOT</name>
<dbReference type="EMBL" id="BHYK01000011">
    <property type="protein sequence ID" value="GCD10608.1"/>
    <property type="molecule type" value="Genomic_DNA"/>
</dbReference>
<keyword evidence="1" id="KW-0175">Coiled coil</keyword>
<evidence type="ECO:0000313" key="4">
    <source>
        <dbReference type="Proteomes" id="UP000287872"/>
    </source>
</evidence>
<keyword evidence="2" id="KW-0472">Membrane</keyword>
<dbReference type="Proteomes" id="UP000287872">
    <property type="component" value="Unassembled WGS sequence"/>
</dbReference>
<dbReference type="OrthoDB" id="1707681at2"/>
<evidence type="ECO:0000256" key="2">
    <source>
        <dbReference type="SAM" id="Phobius"/>
    </source>
</evidence>
<sequence>MNSETVEIKINEHEEKLDKHDCRIINLEKDTTKQDTQITQLCKSIEKLTSMIEKKLDKSGDYKWIIASILMPIIFFLCSKIMG</sequence>
<accession>A0A401UM61</accession>
<reference evidence="3 4" key="1">
    <citation type="submission" date="2018-11" db="EMBL/GenBank/DDBJ databases">
        <title>Genome sequencing and assembly of Clostridium tagluense strain A121.</title>
        <authorList>
            <person name="Murakami T."/>
            <person name="Segawa T."/>
            <person name="Shcherbakova V.A."/>
            <person name="Mori H."/>
            <person name="Yoshimura Y."/>
        </authorList>
    </citation>
    <scope>NUCLEOTIDE SEQUENCE [LARGE SCALE GENOMIC DNA]</scope>
    <source>
        <strain evidence="3 4">A121</strain>
    </source>
</reference>
<evidence type="ECO:0000313" key="3">
    <source>
        <dbReference type="EMBL" id="GCD10608.1"/>
    </source>
</evidence>